<dbReference type="Pfam" id="PF04273">
    <property type="entry name" value="BLH_phosphatase"/>
    <property type="match status" value="1"/>
</dbReference>
<reference evidence="1 2" key="1">
    <citation type="journal article" date="2015" name="Int. J. Syst. Evol. Microbiol.">
        <title>Youhaiella tibetensis gen. nov., sp. nov., isolated from subsurface sediment.</title>
        <authorList>
            <person name="Wang Y.X."/>
            <person name="Huang F.Q."/>
            <person name="Nogi Y."/>
            <person name="Pang S.J."/>
            <person name="Wang P.K."/>
            <person name="Lv J."/>
        </authorList>
    </citation>
    <scope>NUCLEOTIDE SEQUENCE [LARGE SCALE GENOMIC DNA]</scope>
    <source>
        <strain evidence="2">fig4</strain>
    </source>
</reference>
<dbReference type="NCBIfam" id="TIGR01244">
    <property type="entry name" value="TIGR01244 family sulfur transferase"/>
    <property type="match status" value="1"/>
</dbReference>
<evidence type="ECO:0000313" key="1">
    <source>
        <dbReference type="EMBL" id="QEE19722.1"/>
    </source>
</evidence>
<gene>
    <name evidence="1" type="ORF">FNA67_05835</name>
</gene>
<accession>A0A5B9DLF3</accession>
<sequence>MNIRKIDDQFSIAGQIAPEDVKALAEAGYKAILCARPDDEDPGQPSFAAIAAEAERHGLKAAHVPVSGMLGEGQLIRFEQAMAEFERPVLGYCRSGGRAGSLYAALSE</sequence>
<dbReference type="RefSeq" id="WP_049704319.1">
    <property type="nucleotide sequence ID" value="NZ_BMFM01000001.1"/>
</dbReference>
<dbReference type="Proteomes" id="UP000321062">
    <property type="component" value="Chromosome"/>
</dbReference>
<dbReference type="AlphaFoldDB" id="A0A5B9DLF3"/>
<dbReference type="KEGG" id="yti:FNA67_05835"/>
<dbReference type="SUPFAM" id="SSF52799">
    <property type="entry name" value="(Phosphotyrosine protein) phosphatases II"/>
    <property type="match status" value="1"/>
</dbReference>
<dbReference type="Gene3D" id="3.90.190.10">
    <property type="entry name" value="Protein tyrosine phosphatase superfamily"/>
    <property type="match status" value="1"/>
</dbReference>
<protein>
    <submittedName>
        <fullName evidence="1">TIGR01244 family phosphatase</fullName>
    </submittedName>
</protein>
<dbReference type="InterPro" id="IPR029021">
    <property type="entry name" value="Prot-tyrosine_phosphatase-like"/>
</dbReference>
<dbReference type="OrthoDB" id="9805710at2"/>
<keyword evidence="2" id="KW-1185">Reference proteome</keyword>
<name>A0A5B9DLF3_9HYPH</name>
<organism evidence="1 2">
    <name type="scientific">Paradevosia tibetensis</name>
    <dbReference type="NCBI Taxonomy" id="1447062"/>
    <lineage>
        <taxon>Bacteria</taxon>
        <taxon>Pseudomonadati</taxon>
        <taxon>Pseudomonadota</taxon>
        <taxon>Alphaproteobacteria</taxon>
        <taxon>Hyphomicrobiales</taxon>
        <taxon>Devosiaceae</taxon>
        <taxon>Paradevosia</taxon>
    </lineage>
</organism>
<evidence type="ECO:0000313" key="2">
    <source>
        <dbReference type="Proteomes" id="UP000321062"/>
    </source>
</evidence>
<proteinExistence type="predicted"/>
<dbReference type="EMBL" id="CP041690">
    <property type="protein sequence ID" value="QEE19722.1"/>
    <property type="molecule type" value="Genomic_DNA"/>
</dbReference>
<dbReference type="InterPro" id="IPR005939">
    <property type="entry name" value="BLH_phosphatase-like"/>
</dbReference>
<dbReference type="GO" id="GO:0016787">
    <property type="term" value="F:hydrolase activity"/>
    <property type="evidence" value="ECO:0007669"/>
    <property type="project" value="InterPro"/>
</dbReference>